<sequence length="351" mass="38124">MSGSMRTDCRVSDVTPTGPTSGSKSRTGLLCVLAALLAATGVGYAQRADAQEFALFGGALTGAGSHTYSWAFDYHEGLGKYAALGMTWLNEGHLPGHHRDGQSIQLWGRLPLADRRIVLSAGVGPYRYSDTVSSRPNGFMNNHGWGALMSVRAAYYTSHRWILQAQLNRAQIGGGPSTSGILLGIGYQLDAPDEPGPRDLPLARKDRVTSNEFAVLAGETIKNSLNSESGFSTSVEYRRGLFRYVDWSATYMHENVPAAVRRNGLGSQLWLTRAFFNERLTLAVGAGAYYAIDVFNEPGSEGIKGTISGLVSLSASYRLSKHWLTRVTWNRVVTRSSLDADMIQAGIGYRF</sequence>
<evidence type="ECO:0000313" key="3">
    <source>
        <dbReference type="Proteomes" id="UP000295509"/>
    </source>
</evidence>
<dbReference type="EMBL" id="SORE01000003">
    <property type="protein sequence ID" value="TDY53409.1"/>
    <property type="molecule type" value="Genomic_DNA"/>
</dbReference>
<name>A0A4R8M1T3_9BURK</name>
<evidence type="ECO:0000313" key="2">
    <source>
        <dbReference type="EMBL" id="TDY53409.1"/>
    </source>
</evidence>
<reference evidence="2 3" key="1">
    <citation type="submission" date="2019-03" db="EMBL/GenBank/DDBJ databases">
        <title>Genomic Encyclopedia of Type Strains, Phase III (KMG-III): the genomes of soil and plant-associated and newly described type strains.</title>
        <authorList>
            <person name="Whitman W."/>
        </authorList>
    </citation>
    <scope>NUCLEOTIDE SEQUENCE [LARGE SCALE GENOMIC DNA]</scope>
    <source>
        <strain evidence="2 3">LMG 29544</strain>
    </source>
</reference>
<comment type="caution">
    <text evidence="2">The sequence shown here is derived from an EMBL/GenBank/DDBJ whole genome shotgun (WGS) entry which is preliminary data.</text>
</comment>
<evidence type="ECO:0008006" key="4">
    <source>
        <dbReference type="Google" id="ProtNLM"/>
    </source>
</evidence>
<organism evidence="2 3">
    <name type="scientific">Paraburkholderia rhizosphaerae</name>
    <dbReference type="NCBI Taxonomy" id="480658"/>
    <lineage>
        <taxon>Bacteria</taxon>
        <taxon>Pseudomonadati</taxon>
        <taxon>Pseudomonadota</taxon>
        <taxon>Betaproteobacteria</taxon>
        <taxon>Burkholderiales</taxon>
        <taxon>Burkholderiaceae</taxon>
        <taxon>Paraburkholderia</taxon>
    </lineage>
</organism>
<gene>
    <name evidence="2" type="ORF">BX592_103221</name>
</gene>
<evidence type="ECO:0000256" key="1">
    <source>
        <dbReference type="SAM" id="MobiDB-lite"/>
    </source>
</evidence>
<proteinExistence type="predicted"/>
<dbReference type="Proteomes" id="UP000295509">
    <property type="component" value="Unassembled WGS sequence"/>
</dbReference>
<accession>A0A4R8M1T3</accession>
<protein>
    <recommendedName>
        <fullName evidence="4">Outer membrane protein with beta-barrel domain</fullName>
    </recommendedName>
</protein>
<keyword evidence="3" id="KW-1185">Reference proteome</keyword>
<dbReference type="AlphaFoldDB" id="A0A4R8M1T3"/>
<feature type="compositionally biased region" description="Polar residues" evidence="1">
    <location>
        <begin position="14"/>
        <end position="24"/>
    </location>
</feature>
<feature type="region of interest" description="Disordered" evidence="1">
    <location>
        <begin position="1"/>
        <end position="24"/>
    </location>
</feature>